<dbReference type="EMBL" id="FR877557">
    <property type="protein sequence ID" value="CCC31242.1"/>
    <property type="molecule type" value="Genomic_DNA"/>
</dbReference>
<dbReference type="GeneID" id="44981182"/>
<evidence type="ECO:0000313" key="1">
    <source>
        <dbReference type="EMBL" id="CCC31242.1"/>
    </source>
</evidence>
<dbReference type="Proteomes" id="UP000000289">
    <property type="component" value="Chromosome"/>
</dbReference>
<organism evidence="1 2">
    <name type="scientific">Salmonella bongori (strain ATCC 43975 / DSM 13772 / NCTC 12419)</name>
    <dbReference type="NCBI Taxonomy" id="218493"/>
    <lineage>
        <taxon>Bacteria</taxon>
        <taxon>Pseudomonadati</taxon>
        <taxon>Pseudomonadota</taxon>
        <taxon>Gammaproteobacteria</taxon>
        <taxon>Enterobacterales</taxon>
        <taxon>Enterobacteriaceae</taxon>
        <taxon>Salmonella</taxon>
    </lineage>
</organism>
<sequence>MLTDSPKYMSDTRFTKSTTEAAQKLKVSMRQLREIQENARAFAVREFDAAPNNALGIRAHAIKAFFSNRNTEMLAEYLSGLGFVRQNLIAARDVLNAEGKKKYEAYIKNAVETLPARFSGLKPYFLNILTDLMSIPFRRSAEKDRREISDSLCLIADFIEEYRYRGTDERYREYAQTIINGIDTERLPTMIAGLIIQEVTALIDAACITNVMTFANSGITHEEFWRFTDPDDYAEAYPDGEIPEDASPLETLDIYPLHEGIAQQSLWYGLDDYVDDFIVSIAGGLLYAKQSLNRIN</sequence>
<proteinExistence type="predicted"/>
<reference evidence="1 2" key="1">
    <citation type="journal article" date="2011" name="PLoS Pathog.">
        <title>Salmonella bongori provides insights into the evolution of the Salmonellae.</title>
        <authorList>
            <person name="Fookes M."/>
            <person name="Schroeder G.N."/>
            <person name="Langridge G.C."/>
            <person name="Blondel C.J."/>
            <person name="Mammina C."/>
            <person name="Connor T.R."/>
            <person name="Seth-Smith H."/>
            <person name="Vernikos G.S."/>
            <person name="Robinson K.S."/>
            <person name="Sanders M."/>
            <person name="Petty N.K."/>
            <person name="Kingsley R.A."/>
            <person name="Baumler A.J."/>
            <person name="Nuccio S.P."/>
            <person name="Contreras I."/>
            <person name="Santiviago C.A."/>
            <person name="Maskell D."/>
            <person name="Barrow P."/>
            <person name="Humphrey T."/>
            <person name="Nastasi A."/>
            <person name="Roberts M."/>
            <person name="Frankel G."/>
            <person name="Parkhill J."/>
            <person name="Dougan G."/>
            <person name="Thomson N.R."/>
        </authorList>
    </citation>
    <scope>NUCLEOTIDE SEQUENCE [LARGE SCALE GENOMIC DNA]</scope>
    <source>
        <strain evidence="2">ATCC 43975 / DSM 13772 / NCTC 12419</strain>
    </source>
</reference>
<protein>
    <submittedName>
        <fullName evidence="1">Hypothetical phage protein</fullName>
    </submittedName>
</protein>
<dbReference type="KEGG" id="sbg:SBG_2182"/>
<accession>A0A0K0HC98</accession>
<gene>
    <name evidence="1" type="ordered locus">SBG_2182</name>
</gene>
<evidence type="ECO:0000313" key="2">
    <source>
        <dbReference type="Proteomes" id="UP000000289"/>
    </source>
</evidence>
<name>A0A0K0HC98_SALBC</name>
<dbReference type="RefSeq" id="WP_000954542.1">
    <property type="nucleotide sequence ID" value="NC_015761.1"/>
</dbReference>
<dbReference type="eggNOG" id="ENOG50343TH">
    <property type="taxonomic scope" value="Bacteria"/>
</dbReference>
<dbReference type="AlphaFoldDB" id="A0A0K0HC98"/>